<gene>
    <name evidence="8" type="ORF">MCC93_10710</name>
</gene>
<feature type="transmembrane region" description="Helical" evidence="7">
    <location>
        <begin position="400"/>
        <end position="421"/>
    </location>
</feature>
<dbReference type="PANTHER" id="PTHR42948:SF1">
    <property type="entry name" value="TRANSPORTER"/>
    <property type="match status" value="1"/>
</dbReference>
<dbReference type="InterPro" id="IPR037272">
    <property type="entry name" value="SNS_sf"/>
</dbReference>
<dbReference type="AlphaFoldDB" id="A0A0C1EA31"/>
<dbReference type="Proteomes" id="UP000031390">
    <property type="component" value="Unassembled WGS sequence"/>
</dbReference>
<dbReference type="SUPFAM" id="SSF161070">
    <property type="entry name" value="SNF-like"/>
    <property type="match status" value="1"/>
</dbReference>
<dbReference type="EMBL" id="JUFZ01000040">
    <property type="protein sequence ID" value="KIC08944.1"/>
    <property type="molecule type" value="Genomic_DNA"/>
</dbReference>
<comment type="caution">
    <text evidence="8">The sequence shown here is derived from an EMBL/GenBank/DDBJ whole genome shotgun (WGS) entry which is preliminary data.</text>
</comment>
<keyword evidence="6" id="KW-0769">Symport</keyword>
<dbReference type="PATRIC" id="fig|1056807.3.peg.1035"/>
<dbReference type="NCBIfam" id="NF037979">
    <property type="entry name" value="Na_transp"/>
    <property type="match status" value="1"/>
</dbReference>
<keyword evidence="4 7" id="KW-1133">Transmembrane helix</keyword>
<dbReference type="PANTHER" id="PTHR42948">
    <property type="entry name" value="TRANSPORTER"/>
    <property type="match status" value="1"/>
</dbReference>
<proteinExistence type="inferred from homology"/>
<dbReference type="InterPro" id="IPR047218">
    <property type="entry name" value="YocR/YhdH-like"/>
</dbReference>
<evidence type="ECO:0000256" key="7">
    <source>
        <dbReference type="SAM" id="Phobius"/>
    </source>
</evidence>
<dbReference type="GO" id="GO:0016020">
    <property type="term" value="C:membrane"/>
    <property type="evidence" value="ECO:0007669"/>
    <property type="project" value="UniProtKB-SubCell"/>
</dbReference>
<evidence type="ECO:0000256" key="4">
    <source>
        <dbReference type="ARBA" id="ARBA00022989"/>
    </source>
</evidence>
<dbReference type="Pfam" id="PF00209">
    <property type="entry name" value="SNF"/>
    <property type="match status" value="2"/>
</dbReference>
<keyword evidence="2 6" id="KW-0813">Transport</keyword>
<feature type="transmembrane region" description="Helical" evidence="7">
    <location>
        <begin position="232"/>
        <end position="253"/>
    </location>
</feature>
<accession>A0A0C1EA31</accession>
<keyword evidence="3 6" id="KW-0812">Transmembrane</keyword>
<feature type="transmembrane region" description="Helical" evidence="7">
    <location>
        <begin position="70"/>
        <end position="87"/>
    </location>
</feature>
<keyword evidence="5 7" id="KW-0472">Membrane</keyword>
<dbReference type="PRINTS" id="PR00176">
    <property type="entry name" value="NANEUSMPORT"/>
</dbReference>
<feature type="transmembrane region" description="Helical" evidence="7">
    <location>
        <begin position="99"/>
        <end position="123"/>
    </location>
</feature>
<feature type="transmembrane region" description="Helical" evidence="7">
    <location>
        <begin position="144"/>
        <end position="170"/>
    </location>
</feature>
<dbReference type="InterPro" id="IPR000175">
    <property type="entry name" value="Na/ntran_symport"/>
</dbReference>
<evidence type="ECO:0000256" key="2">
    <source>
        <dbReference type="ARBA" id="ARBA00022448"/>
    </source>
</evidence>
<comment type="similarity">
    <text evidence="6">Belongs to the sodium:neurotransmitter symporter (SNF) (TC 2.A.22) family.</text>
</comment>
<evidence type="ECO:0000313" key="9">
    <source>
        <dbReference type="Proteomes" id="UP000031390"/>
    </source>
</evidence>
<feature type="transmembrane region" description="Helical" evidence="7">
    <location>
        <begin position="433"/>
        <end position="457"/>
    </location>
</feature>
<reference evidence="8 9" key="1">
    <citation type="submission" date="2014-12" db="EMBL/GenBank/DDBJ databases">
        <title>Genome sequence of Morococcus cerebrosus.</title>
        <authorList>
            <person name="Shin S.-K."/>
            <person name="Yi H."/>
        </authorList>
    </citation>
    <scope>NUCLEOTIDE SEQUENCE [LARGE SCALE GENOMIC DNA]</scope>
    <source>
        <strain evidence="8 9">CIP 81.93</strain>
    </source>
</reference>
<evidence type="ECO:0000313" key="8">
    <source>
        <dbReference type="EMBL" id="KIC08944.1"/>
    </source>
</evidence>
<comment type="subcellular location">
    <subcellularLocation>
        <location evidence="1">Membrane</location>
        <topology evidence="1">Multi-pass membrane protein</topology>
    </subcellularLocation>
</comment>
<evidence type="ECO:0000256" key="5">
    <source>
        <dbReference type="ARBA" id="ARBA00023136"/>
    </source>
</evidence>
<feature type="transmembrane region" description="Helical" evidence="7">
    <location>
        <begin position="354"/>
        <end position="380"/>
    </location>
</feature>
<dbReference type="GO" id="GO:0015293">
    <property type="term" value="F:symporter activity"/>
    <property type="evidence" value="ECO:0007669"/>
    <property type="project" value="UniProtKB-KW"/>
</dbReference>
<organism evidence="8 9">
    <name type="scientific">Morococcus cerebrosus</name>
    <dbReference type="NCBI Taxonomy" id="1056807"/>
    <lineage>
        <taxon>Bacteria</taxon>
        <taxon>Pseudomonadati</taxon>
        <taxon>Pseudomonadota</taxon>
        <taxon>Betaproteobacteria</taxon>
        <taxon>Neisseriales</taxon>
        <taxon>Neisseriaceae</taxon>
        <taxon>Morococcus</taxon>
    </lineage>
</organism>
<sequence length="504" mass="54936">MPIFCIYVYLKNKISDFLFKIVFLSAPYVRNFEAGHYGCAICSYALLQCGLFTFLNTIIMNHSVSWSSKLGFVLAAAGSAIGLGAIWKFPYTAGTNGGAVFFLLFLLFTILVALPVQLAEFYIGRTGGKNAIDSFKTLRPGSQWPWVGRMGVAACFILLSFYSVVGGWVLNYVVHSFTGEIHAGADFEALFGATISSPVGSLFYQGLFMLITIWVVQGGVSDGIEKANRYLMPGLFILFIVLAVRSLTLPGAMEGVSFLLKPDWSHLKPQTMLTALGQAFFALSIGVSAMITYASYLGKDQDMFRSGNIIMWMNLLVSLLAGLVIFPAVFAFGFEPSQGPGLIFVVLPAVFMKMPLGQILFAVFMLLVVFATLTSAFSMLETVIAATIRQDEGKRSRHTWLIGTAIFIVGIPSALSFGVWGEFKIFGKTVFDLWDYLISAVIMPIGALSVAVFTAWVQDRESVLADAGSGSSVPKTIIRLWLMVLRYVAPLAIVVVFVNSLGLI</sequence>
<evidence type="ECO:0000256" key="6">
    <source>
        <dbReference type="RuleBase" id="RU003732"/>
    </source>
</evidence>
<name>A0A0C1EA31_9NEIS</name>
<feature type="transmembrane region" description="Helical" evidence="7">
    <location>
        <begin position="273"/>
        <end position="297"/>
    </location>
</feature>
<dbReference type="PROSITE" id="PS50267">
    <property type="entry name" value="NA_NEUROTRAN_SYMP_3"/>
    <property type="match status" value="1"/>
</dbReference>
<feature type="transmembrane region" description="Helical" evidence="7">
    <location>
        <begin position="478"/>
        <end position="498"/>
    </location>
</feature>
<dbReference type="PROSITE" id="PS00610">
    <property type="entry name" value="NA_NEUROTRAN_SYMP_1"/>
    <property type="match status" value="1"/>
</dbReference>
<feature type="transmembrane region" description="Helical" evidence="7">
    <location>
        <begin position="34"/>
        <end position="58"/>
    </location>
</feature>
<dbReference type="CDD" id="cd10336">
    <property type="entry name" value="SLC6sbd_Tyt1-Like"/>
    <property type="match status" value="1"/>
</dbReference>
<evidence type="ECO:0000256" key="1">
    <source>
        <dbReference type="ARBA" id="ARBA00004141"/>
    </source>
</evidence>
<protein>
    <recommendedName>
        <fullName evidence="6">Transporter</fullName>
    </recommendedName>
</protein>
<feature type="transmembrane region" description="Helical" evidence="7">
    <location>
        <begin position="309"/>
        <end position="334"/>
    </location>
</feature>
<evidence type="ECO:0000256" key="3">
    <source>
        <dbReference type="ARBA" id="ARBA00022692"/>
    </source>
</evidence>